<dbReference type="RefSeq" id="WP_262433644.1">
    <property type="nucleotide sequence ID" value="NZ_JACRTF010000001.1"/>
</dbReference>
<evidence type="ECO:0000256" key="2">
    <source>
        <dbReference type="SAM" id="Phobius"/>
    </source>
</evidence>
<proteinExistence type="predicted"/>
<evidence type="ECO:0000313" key="4">
    <source>
        <dbReference type="Proteomes" id="UP000651085"/>
    </source>
</evidence>
<keyword evidence="1" id="KW-0175">Coiled coil</keyword>
<name>A0A926F5M3_9BACT</name>
<comment type="caution">
    <text evidence="3">The sequence shown here is derived from an EMBL/GenBank/DDBJ whole genome shotgun (WGS) entry which is preliminary data.</text>
</comment>
<evidence type="ECO:0000256" key="1">
    <source>
        <dbReference type="SAM" id="Coils"/>
    </source>
</evidence>
<keyword evidence="4" id="KW-1185">Reference proteome</keyword>
<evidence type="ECO:0000313" key="3">
    <source>
        <dbReference type="EMBL" id="MBC8592447.1"/>
    </source>
</evidence>
<feature type="coiled-coil region" evidence="1">
    <location>
        <begin position="74"/>
        <end position="140"/>
    </location>
</feature>
<dbReference type="Proteomes" id="UP000651085">
    <property type="component" value="Unassembled WGS sequence"/>
</dbReference>
<keyword evidence="2" id="KW-1133">Transmembrane helix</keyword>
<organism evidence="3 4">
    <name type="scientific">Jilunia laotingensis</name>
    <dbReference type="NCBI Taxonomy" id="2763675"/>
    <lineage>
        <taxon>Bacteria</taxon>
        <taxon>Pseudomonadati</taxon>
        <taxon>Bacteroidota</taxon>
        <taxon>Bacteroidia</taxon>
        <taxon>Bacteroidales</taxon>
        <taxon>Bacteroidaceae</taxon>
        <taxon>Jilunia</taxon>
    </lineage>
</organism>
<sequence>MDKRKMHSFVFVVSVLFVAGLYLLYNKYASTKLQVNKLYRRLEENMNRNSIYRDQVEAYSRLLSEHTQQTELRIKELKDKISVLTEGKENTRQMQEKDKSKLIQYQKEIELLKQQQLVEKTRMEAEIGTLTQKITELENTSHELIDLMDVEKLITMLKEGKIIAENMIPEEWDRIYNLVNCLYDNVLSKLKNKYPHLTSHDINLLSFLLLDFSNKELIIIFDSIGSNTLSHAKLRLKERLELEKDVKLDDFLRKIKKNKSV</sequence>
<dbReference type="EMBL" id="JACRTF010000001">
    <property type="protein sequence ID" value="MBC8592447.1"/>
    <property type="molecule type" value="Genomic_DNA"/>
</dbReference>
<reference evidence="3" key="1">
    <citation type="submission" date="2020-08" db="EMBL/GenBank/DDBJ databases">
        <title>Genome public.</title>
        <authorList>
            <person name="Liu C."/>
            <person name="Sun Q."/>
        </authorList>
    </citation>
    <scope>NUCLEOTIDE SEQUENCE</scope>
    <source>
        <strain evidence="3">N12</strain>
    </source>
</reference>
<keyword evidence="2" id="KW-0812">Transmembrane</keyword>
<protein>
    <submittedName>
        <fullName evidence="3">Uncharacterized protein</fullName>
    </submittedName>
</protein>
<dbReference type="AlphaFoldDB" id="A0A926F5M3"/>
<gene>
    <name evidence="3" type="ORF">H8744_04145</name>
</gene>
<accession>A0A926F5M3</accession>
<keyword evidence="2" id="KW-0472">Membrane</keyword>
<feature type="transmembrane region" description="Helical" evidence="2">
    <location>
        <begin position="6"/>
        <end position="25"/>
    </location>
</feature>